<feature type="region of interest" description="Disordered" evidence="1">
    <location>
        <begin position="30"/>
        <end position="78"/>
    </location>
</feature>
<evidence type="ECO:0000256" key="1">
    <source>
        <dbReference type="SAM" id="MobiDB-lite"/>
    </source>
</evidence>
<accession>A0A2P5CQJ5</accession>
<keyword evidence="3" id="KW-1185">Reference proteome</keyword>
<dbReference type="AlphaFoldDB" id="A0A2P5CQJ5"/>
<evidence type="ECO:0000313" key="2">
    <source>
        <dbReference type="EMBL" id="PON63329.1"/>
    </source>
</evidence>
<name>A0A2P5CQJ5_PARAD</name>
<organism evidence="2 3">
    <name type="scientific">Parasponia andersonii</name>
    <name type="common">Sponia andersonii</name>
    <dbReference type="NCBI Taxonomy" id="3476"/>
    <lineage>
        <taxon>Eukaryota</taxon>
        <taxon>Viridiplantae</taxon>
        <taxon>Streptophyta</taxon>
        <taxon>Embryophyta</taxon>
        <taxon>Tracheophyta</taxon>
        <taxon>Spermatophyta</taxon>
        <taxon>Magnoliopsida</taxon>
        <taxon>eudicotyledons</taxon>
        <taxon>Gunneridae</taxon>
        <taxon>Pentapetalae</taxon>
        <taxon>rosids</taxon>
        <taxon>fabids</taxon>
        <taxon>Rosales</taxon>
        <taxon>Cannabaceae</taxon>
        <taxon>Parasponia</taxon>
    </lineage>
</organism>
<proteinExistence type="predicted"/>
<dbReference type="Proteomes" id="UP000237105">
    <property type="component" value="Unassembled WGS sequence"/>
</dbReference>
<protein>
    <submittedName>
        <fullName evidence="2">Uncharacterized protein</fullName>
    </submittedName>
</protein>
<evidence type="ECO:0000313" key="3">
    <source>
        <dbReference type="Proteomes" id="UP000237105"/>
    </source>
</evidence>
<dbReference type="EMBL" id="JXTB01000105">
    <property type="protein sequence ID" value="PON63329.1"/>
    <property type="molecule type" value="Genomic_DNA"/>
</dbReference>
<sequence>MQTGFNGKIQNFEYLVILLDNRRPEDEWVGVEPKPFQNPKLDLGGKMMPQLQDNPKFPKLPGHTSKSLPHSSSSHNLL</sequence>
<reference evidence="3" key="1">
    <citation type="submission" date="2016-06" db="EMBL/GenBank/DDBJ databases">
        <title>Parallel loss of symbiosis genes in relatives of nitrogen-fixing non-legume Parasponia.</title>
        <authorList>
            <person name="Van Velzen R."/>
            <person name="Holmer R."/>
            <person name="Bu F."/>
            <person name="Rutten L."/>
            <person name="Van Zeijl A."/>
            <person name="Liu W."/>
            <person name="Santuari L."/>
            <person name="Cao Q."/>
            <person name="Sharma T."/>
            <person name="Shen D."/>
            <person name="Roswanjaya Y."/>
            <person name="Wardhani T."/>
            <person name="Kalhor M.S."/>
            <person name="Jansen J."/>
            <person name="Van den Hoogen J."/>
            <person name="Gungor B."/>
            <person name="Hartog M."/>
            <person name="Hontelez J."/>
            <person name="Verver J."/>
            <person name="Yang W.-C."/>
            <person name="Schijlen E."/>
            <person name="Repin R."/>
            <person name="Schilthuizen M."/>
            <person name="Schranz E."/>
            <person name="Heidstra R."/>
            <person name="Miyata K."/>
            <person name="Fedorova E."/>
            <person name="Kohlen W."/>
            <person name="Bisseling T."/>
            <person name="Smit S."/>
            <person name="Geurts R."/>
        </authorList>
    </citation>
    <scope>NUCLEOTIDE SEQUENCE [LARGE SCALE GENOMIC DNA]</scope>
    <source>
        <strain evidence="3">cv. WU1-14</strain>
    </source>
</reference>
<comment type="caution">
    <text evidence="2">The sequence shown here is derived from an EMBL/GenBank/DDBJ whole genome shotgun (WGS) entry which is preliminary data.</text>
</comment>
<feature type="compositionally biased region" description="Low complexity" evidence="1">
    <location>
        <begin position="63"/>
        <end position="78"/>
    </location>
</feature>
<gene>
    <name evidence="2" type="ORF">PanWU01x14_132390</name>
</gene>